<reference evidence="1 2" key="1">
    <citation type="submission" date="2014-12" db="EMBL/GenBank/DDBJ databases">
        <title>Draft genome sequence of Terrisporobacter sp. 08-306576, isolated from the blood culture of a bacteremia patient.</title>
        <authorList>
            <person name="Lund L.C."/>
            <person name="Sydenham T.V."/>
            <person name="Hogh S.V."/>
            <person name="Skov M.N."/>
            <person name="Kemp M."/>
            <person name="Justesen U.S."/>
        </authorList>
    </citation>
    <scope>NUCLEOTIDE SEQUENCE [LARGE SCALE GENOMIC DNA]</scope>
    <source>
        <strain evidence="1 2">08-306576</strain>
    </source>
</reference>
<dbReference type="OrthoDB" id="1751217at2"/>
<comment type="caution">
    <text evidence="1">The sequence shown here is derived from an EMBL/GenBank/DDBJ whole genome shotgun (WGS) entry which is preliminary data.</text>
</comment>
<sequence length="173" mass="19869">MDIKAKYTNEELDFTSKKEYINENILTQYGQLAAQKASTPISISDSSILMDLEMEMCLKILNIWEVYKYNLDGKQILNENIFVDREKFIYKILLGKILRLIPGGVTIISIGINDSLARRLTQALGYAISELCSSYIKLVIDKDCVNLEKVFTKEALEDLMESYLMEYNKTVLN</sequence>
<keyword evidence="2" id="KW-1185">Reference proteome</keyword>
<dbReference type="EMBL" id="JWHR01000109">
    <property type="protein sequence ID" value="KHS56727.1"/>
    <property type="molecule type" value="Genomic_DNA"/>
</dbReference>
<name>A0A0B3W314_9FIRM</name>
<proteinExistence type="predicted"/>
<accession>A0A0B3W314</accession>
<protein>
    <submittedName>
        <fullName evidence="1">Uncharacterized protein</fullName>
    </submittedName>
</protein>
<evidence type="ECO:0000313" key="1">
    <source>
        <dbReference type="EMBL" id="KHS56727.1"/>
    </source>
</evidence>
<organism evidence="1 2">
    <name type="scientific">Terrisporobacter othiniensis</name>
    <dbReference type="NCBI Taxonomy" id="1577792"/>
    <lineage>
        <taxon>Bacteria</taxon>
        <taxon>Bacillati</taxon>
        <taxon>Bacillota</taxon>
        <taxon>Clostridia</taxon>
        <taxon>Peptostreptococcales</taxon>
        <taxon>Peptostreptococcaceae</taxon>
        <taxon>Terrisporobacter</taxon>
    </lineage>
</organism>
<gene>
    <name evidence="1" type="ORF">QX51_12160</name>
</gene>
<dbReference type="AlphaFoldDB" id="A0A0B3W314"/>
<dbReference type="STRING" id="1577792.QX51_12160"/>
<evidence type="ECO:0000313" key="2">
    <source>
        <dbReference type="Proteomes" id="UP000031189"/>
    </source>
</evidence>
<dbReference type="RefSeq" id="WP_039680178.1">
    <property type="nucleotide sequence ID" value="NZ_JAWGXO010000013.1"/>
</dbReference>
<dbReference type="Proteomes" id="UP000031189">
    <property type="component" value="Unassembled WGS sequence"/>
</dbReference>